<feature type="non-terminal residue" evidence="2">
    <location>
        <position position="112"/>
    </location>
</feature>
<gene>
    <name evidence="2" type="ORF">PIB30_073601</name>
</gene>
<reference evidence="2 3" key="1">
    <citation type="journal article" date="2023" name="Plants (Basel)">
        <title>Bridging the Gap: Combining Genomics and Transcriptomics Approaches to Understand Stylosanthes scabra, an Orphan Legume from the Brazilian Caatinga.</title>
        <authorList>
            <person name="Ferreira-Neto J.R.C."/>
            <person name="da Silva M.D."/>
            <person name="Binneck E."/>
            <person name="de Melo N.F."/>
            <person name="da Silva R.H."/>
            <person name="de Melo A.L.T.M."/>
            <person name="Pandolfi V."/>
            <person name="Bustamante F.O."/>
            <person name="Brasileiro-Vidal A.C."/>
            <person name="Benko-Iseppon A.M."/>
        </authorList>
    </citation>
    <scope>NUCLEOTIDE SEQUENCE [LARGE SCALE GENOMIC DNA]</scope>
    <source>
        <tissue evidence="2">Leaves</tissue>
    </source>
</reference>
<dbReference type="Proteomes" id="UP001341840">
    <property type="component" value="Unassembled WGS sequence"/>
</dbReference>
<keyword evidence="3" id="KW-1185">Reference proteome</keyword>
<accession>A0ABU6YS35</accession>
<feature type="region of interest" description="Disordered" evidence="1">
    <location>
        <begin position="49"/>
        <end position="72"/>
    </location>
</feature>
<comment type="caution">
    <text evidence="2">The sequence shown here is derived from an EMBL/GenBank/DDBJ whole genome shotgun (WGS) entry which is preliminary data.</text>
</comment>
<feature type="compositionally biased region" description="Polar residues" evidence="1">
    <location>
        <begin position="49"/>
        <end position="65"/>
    </location>
</feature>
<evidence type="ECO:0000256" key="1">
    <source>
        <dbReference type="SAM" id="MobiDB-lite"/>
    </source>
</evidence>
<feature type="compositionally biased region" description="Polar residues" evidence="1">
    <location>
        <begin position="98"/>
        <end position="112"/>
    </location>
</feature>
<organism evidence="2 3">
    <name type="scientific">Stylosanthes scabra</name>
    <dbReference type="NCBI Taxonomy" id="79078"/>
    <lineage>
        <taxon>Eukaryota</taxon>
        <taxon>Viridiplantae</taxon>
        <taxon>Streptophyta</taxon>
        <taxon>Embryophyta</taxon>
        <taxon>Tracheophyta</taxon>
        <taxon>Spermatophyta</taxon>
        <taxon>Magnoliopsida</taxon>
        <taxon>eudicotyledons</taxon>
        <taxon>Gunneridae</taxon>
        <taxon>Pentapetalae</taxon>
        <taxon>rosids</taxon>
        <taxon>fabids</taxon>
        <taxon>Fabales</taxon>
        <taxon>Fabaceae</taxon>
        <taxon>Papilionoideae</taxon>
        <taxon>50 kb inversion clade</taxon>
        <taxon>dalbergioids sensu lato</taxon>
        <taxon>Dalbergieae</taxon>
        <taxon>Pterocarpus clade</taxon>
        <taxon>Stylosanthes</taxon>
    </lineage>
</organism>
<evidence type="ECO:0000313" key="2">
    <source>
        <dbReference type="EMBL" id="MED6211433.1"/>
    </source>
</evidence>
<protein>
    <submittedName>
        <fullName evidence="2">Uncharacterized protein</fullName>
    </submittedName>
</protein>
<proteinExistence type="predicted"/>
<dbReference type="EMBL" id="JASCZI010242552">
    <property type="protein sequence ID" value="MED6211433.1"/>
    <property type="molecule type" value="Genomic_DNA"/>
</dbReference>
<feature type="region of interest" description="Disordered" evidence="1">
    <location>
        <begin position="92"/>
        <end position="112"/>
    </location>
</feature>
<name>A0ABU6YS35_9FABA</name>
<sequence>MDVCYGKNGYLPGHPRYPGLPRYHDCSATGEHSSSPSFSASGVFAISSSPSCDPTKTDRVTSSAQRMDHSLDLTTAKPHTLLVILKHAEAHNSECKDNPSNSISHTGRSFGP</sequence>
<evidence type="ECO:0000313" key="3">
    <source>
        <dbReference type="Proteomes" id="UP001341840"/>
    </source>
</evidence>